<proteinExistence type="predicted"/>
<evidence type="ECO:0000313" key="1">
    <source>
        <dbReference type="EMBL" id="MCF2651448.1"/>
    </source>
</evidence>
<protein>
    <submittedName>
        <fullName evidence="1">Uncharacterized protein</fullName>
    </submittedName>
</protein>
<organism evidence="1 2">
    <name type="scientific">Anaeromassilibacillus senegalensis</name>
    <dbReference type="NCBI Taxonomy" id="1673717"/>
    <lineage>
        <taxon>Bacteria</taxon>
        <taxon>Bacillati</taxon>
        <taxon>Bacillota</taxon>
        <taxon>Clostridia</taxon>
        <taxon>Eubacteriales</taxon>
        <taxon>Acutalibacteraceae</taxon>
        <taxon>Anaeromassilibacillus</taxon>
    </lineage>
</organism>
<dbReference type="Proteomes" id="UP001299220">
    <property type="component" value="Unassembled WGS sequence"/>
</dbReference>
<reference evidence="1 2" key="1">
    <citation type="submission" date="2020-12" db="EMBL/GenBank/DDBJ databases">
        <title>Whole genome sequences of gut porcine anaerobes.</title>
        <authorList>
            <person name="Kubasova T."/>
            <person name="Jahodarova E."/>
            <person name="Rychlik I."/>
        </authorList>
    </citation>
    <scope>NUCLEOTIDE SEQUENCE [LARGE SCALE GENOMIC DNA]</scope>
    <source>
        <strain evidence="1 2">An867</strain>
    </source>
</reference>
<accession>A0ABS9CJZ6</accession>
<comment type="caution">
    <text evidence="1">The sequence shown here is derived from an EMBL/GenBank/DDBJ whole genome shotgun (WGS) entry which is preliminary data.</text>
</comment>
<evidence type="ECO:0000313" key="2">
    <source>
        <dbReference type="Proteomes" id="UP001299220"/>
    </source>
</evidence>
<gene>
    <name evidence="1" type="ORF">JQM67_02345</name>
</gene>
<dbReference type="EMBL" id="JAFBIT010000001">
    <property type="protein sequence ID" value="MCF2651448.1"/>
    <property type="molecule type" value="Genomic_DNA"/>
</dbReference>
<name>A0ABS9CJZ6_9FIRM</name>
<dbReference type="RefSeq" id="WP_235322445.1">
    <property type="nucleotide sequence ID" value="NZ_JAFBIT010000001.1"/>
</dbReference>
<sequence>MDTGRGPCSAGREVWRMAAYMLEELERFEAGMETRYGVTEKMLETMA</sequence>
<keyword evidence="2" id="KW-1185">Reference proteome</keyword>